<name>A0A7W4WBQ1_9GAMM</name>
<dbReference type="Gene3D" id="2.40.128.270">
    <property type="match status" value="1"/>
</dbReference>
<keyword evidence="4" id="KW-1185">Reference proteome</keyword>
<evidence type="ECO:0000259" key="2">
    <source>
        <dbReference type="Pfam" id="PF03724"/>
    </source>
</evidence>
<reference evidence="3 4" key="1">
    <citation type="submission" date="2020-08" db="EMBL/GenBank/DDBJ databases">
        <title>Genomic Encyclopedia of Type Strains, Phase III (KMG-III): the genomes of soil and plant-associated and newly described type strains.</title>
        <authorList>
            <person name="Whitman W."/>
        </authorList>
    </citation>
    <scope>NUCLEOTIDE SEQUENCE [LARGE SCALE GENOMIC DNA]</scope>
    <source>
        <strain evidence="3 4">CECT 8799</strain>
    </source>
</reference>
<gene>
    <name evidence="3" type="ORF">FHS09_001455</name>
</gene>
<evidence type="ECO:0000256" key="1">
    <source>
        <dbReference type="SAM" id="SignalP"/>
    </source>
</evidence>
<dbReference type="PROSITE" id="PS51257">
    <property type="entry name" value="PROKAR_LIPOPROTEIN"/>
    <property type="match status" value="1"/>
</dbReference>
<dbReference type="AlphaFoldDB" id="A0A7W4WBQ1"/>
<feature type="domain" description="DUF306" evidence="2">
    <location>
        <begin position="64"/>
        <end position="157"/>
    </location>
</feature>
<dbReference type="RefSeq" id="WP_183458181.1">
    <property type="nucleotide sequence ID" value="NZ_JACHWZ010000005.1"/>
</dbReference>
<keyword evidence="3" id="KW-0346">Stress response</keyword>
<dbReference type="Pfam" id="PF03724">
    <property type="entry name" value="META"/>
    <property type="match status" value="1"/>
</dbReference>
<dbReference type="InterPro" id="IPR038670">
    <property type="entry name" value="HslJ-like_sf"/>
</dbReference>
<feature type="chain" id="PRO_5031455526" evidence="1">
    <location>
        <begin position="28"/>
        <end position="163"/>
    </location>
</feature>
<dbReference type="Proteomes" id="UP000535937">
    <property type="component" value="Unassembled WGS sequence"/>
</dbReference>
<comment type="caution">
    <text evidence="3">The sequence shown here is derived from an EMBL/GenBank/DDBJ whole genome shotgun (WGS) entry which is preliminary data.</text>
</comment>
<accession>A0A7W4WBQ1</accession>
<keyword evidence="1" id="KW-0732">Signal</keyword>
<protein>
    <submittedName>
        <fullName evidence="3">Heat shock protein HslJ</fullName>
    </submittedName>
</protein>
<dbReference type="InterPro" id="IPR005184">
    <property type="entry name" value="DUF306_Meta_HslJ"/>
</dbReference>
<evidence type="ECO:0000313" key="4">
    <source>
        <dbReference type="Proteomes" id="UP000535937"/>
    </source>
</evidence>
<evidence type="ECO:0000313" key="3">
    <source>
        <dbReference type="EMBL" id="MBB3060636.1"/>
    </source>
</evidence>
<sequence>MVPARRPLIPLAAVALLVLGGCEQLGATDLAEKTAEDGSICEHQWLLESLSVDGREHRSRLLWRKFWRDRPYFICDKLGYVRGSAGSNPYLGRFSLSDGGELSWSQPPTISRMSDIRESSELEKDYLKALPRTDSAQVEGDSLILRSDSGETRLEFRRVGSIE</sequence>
<organism evidence="3 4">
    <name type="scientific">Microbulbifer rhizosphaerae</name>
    <dbReference type="NCBI Taxonomy" id="1562603"/>
    <lineage>
        <taxon>Bacteria</taxon>
        <taxon>Pseudomonadati</taxon>
        <taxon>Pseudomonadota</taxon>
        <taxon>Gammaproteobacteria</taxon>
        <taxon>Cellvibrionales</taxon>
        <taxon>Microbulbiferaceae</taxon>
        <taxon>Microbulbifer</taxon>
    </lineage>
</organism>
<proteinExistence type="predicted"/>
<dbReference type="EMBL" id="JACHWZ010000005">
    <property type="protein sequence ID" value="MBB3060636.1"/>
    <property type="molecule type" value="Genomic_DNA"/>
</dbReference>
<feature type="signal peptide" evidence="1">
    <location>
        <begin position="1"/>
        <end position="27"/>
    </location>
</feature>